<protein>
    <submittedName>
        <fullName evidence="1">Uncharacterized protein</fullName>
    </submittedName>
</protein>
<keyword evidence="2" id="KW-1185">Reference proteome</keyword>
<evidence type="ECO:0000313" key="1">
    <source>
        <dbReference type="EMBL" id="KAJ8680008.1"/>
    </source>
</evidence>
<reference evidence="1" key="1">
    <citation type="submission" date="2023-04" db="EMBL/GenBank/DDBJ databases">
        <title>A chromosome-level genome assembly of the parasitoid wasp Eretmocerus hayati.</title>
        <authorList>
            <person name="Zhong Y."/>
            <person name="Liu S."/>
            <person name="Liu Y."/>
        </authorList>
    </citation>
    <scope>NUCLEOTIDE SEQUENCE</scope>
    <source>
        <strain evidence="1">ZJU_SS_LIU_2023</strain>
    </source>
</reference>
<accession>A0ACC2PAA7</accession>
<comment type="caution">
    <text evidence="1">The sequence shown here is derived from an EMBL/GenBank/DDBJ whole genome shotgun (WGS) entry which is preliminary data.</text>
</comment>
<proteinExistence type="predicted"/>
<name>A0ACC2PAA7_9HYME</name>
<organism evidence="1 2">
    <name type="scientific">Eretmocerus hayati</name>
    <dbReference type="NCBI Taxonomy" id="131215"/>
    <lineage>
        <taxon>Eukaryota</taxon>
        <taxon>Metazoa</taxon>
        <taxon>Ecdysozoa</taxon>
        <taxon>Arthropoda</taxon>
        <taxon>Hexapoda</taxon>
        <taxon>Insecta</taxon>
        <taxon>Pterygota</taxon>
        <taxon>Neoptera</taxon>
        <taxon>Endopterygota</taxon>
        <taxon>Hymenoptera</taxon>
        <taxon>Apocrita</taxon>
        <taxon>Proctotrupomorpha</taxon>
        <taxon>Chalcidoidea</taxon>
        <taxon>Aphelinidae</taxon>
        <taxon>Aphelininae</taxon>
        <taxon>Eretmocerus</taxon>
    </lineage>
</organism>
<sequence>MADTEEDAMKLDSTLDDACRLCLDTKQTRSSIFDGLADAGVPFAEKIRTHLSIQVTSEDKVSTLVCSACVKSVNQWHSFKDICLKSQEKLQQWVKKKEAVTKSATMDEAESTQAKTLIDPQVEVNKSNDALQKTNEDNEMDVDTETSTTSVPTEGDSTLLSQTSVSNAALNSENDSTVQVKDEPIDSEEEYDFNVDVESVASGEPGELLPNPMAVRTATAAPSERIVEADSTQKSIKKTTKVKKKARRGPKTHFRGLKSFKKKCITCNKNLHSKWSYQQHMAKYHTYENGISENAEQSIDEPPPDQPMEQTVNQPSPGRRTGKIASEPPLDQPLGIDSEAEEFSPNRQRTRITPYVFDVFDGTVTCYPDEKIYAEMIQTEPLTPLQRVLIGQLKTFSCFQCKHSYSNRKMTLNHIKLHMPELKNFTCLACFSEFTDRSTYKRHCAASFECAMKIALVVPRKGLEKYFTCNMCLKPCGDRKHVLEHIADHSSKRALQTECAPTESPKLIPLKSPTRQSSRPTDRSRLRSPPKLTPIKSIPFATPPPLEPKTFSPLKGKSFSVFNGPYQNGDPAHNFACDLCGMIYRYRPNLLKHREFCETLPLHDRTSYRCIHCNMTYLIYKKFLSHVFSEHKKHEITCFTCQSKFLSSEDYFNHHESHRIIMNKDSPEEDIKESKEYKIQPEFNHIDGPSPLKASADLMARLEKPFKCALCSEMFATKAELSEHRNLHLKVKIYSCVVCRSMFSSSVALEQHMKMHGLDNADSSGQNAVNKSCIELGNATHSQSLLNNSALSTTSEPGPPAHDLKCYQCDRVFSNLPNLKRHQKNLHFNKDKRRLNCNKCNRRFKTENAYQEHLRIGHGVTEPPPIPKTPAPKTVPRYDDRPLLKCPKCPKTFTYQGNLILHCQNVHKENHFERAILNASRQTTSTPIPSAAIAPTVISPPLTSPQDYTCDVCGKKFNEVQSLRVHRGWHFRSSNKLKTEVSSDDFETHDEEMPMAEEENSAIVEDRGYTMVSTPSIAVDTPPVPKPAKARKSFPNNPHKQQLNVLAASSGIGSLQCQVCDDRFSDVTELRKHLWDVHCARNKPDREEAIHEEEVRPRPQLQARKQYLCGLCPSKFGDQDSLSAHSRWHEHNLITTSNGPSSQSAAVDEIRSVSEGNSNQSTGVFHCETCGKNYTNRKVFYRHKKLHKVMPGTTFSFQSLQVRQSHYCKVCRKNFATEASLRRHKRSEIHAIVVKEQAEVAAAPQRITTTAMVHYPPPEQQKQQQPHSVRQAPTPMPSLVVKKEPIWDSESYHEEPPEPPRPSYTAAPILHQVRPESFKKKAFKCQICQTLFPNMSVLYQHKQLVHKMPPINKKKTQPVKCVPLVNAAGMVCCNLCGKQFPGIPNLKQHFTIKHKNAVNTVVEPYPCTAEDCNLVFSTAAALKAHEATHSNIIFTCHLCDRHVFSRGAMTKHQLTAHHAVYMSGVNRASLWSEFDLNAYSVRNCQGTECLSCKIKYPNLRALKIHFIKIHDRI</sequence>
<dbReference type="Proteomes" id="UP001239111">
    <property type="component" value="Chromosome 2"/>
</dbReference>
<dbReference type="EMBL" id="CM056742">
    <property type="protein sequence ID" value="KAJ8680008.1"/>
    <property type="molecule type" value="Genomic_DNA"/>
</dbReference>
<gene>
    <name evidence="1" type="ORF">QAD02_015795</name>
</gene>
<evidence type="ECO:0000313" key="2">
    <source>
        <dbReference type="Proteomes" id="UP001239111"/>
    </source>
</evidence>